<dbReference type="EMBL" id="JARBDR010000337">
    <property type="protein sequence ID" value="KAJ8315323.1"/>
    <property type="molecule type" value="Genomic_DNA"/>
</dbReference>
<protein>
    <recommendedName>
        <fullName evidence="8">RNA-dependent RNA polymerase</fullName>
        <ecNumber evidence="8">2.7.7.48</ecNumber>
    </recommendedName>
</protein>
<evidence type="ECO:0000256" key="4">
    <source>
        <dbReference type="ARBA" id="ARBA00022695"/>
    </source>
</evidence>
<reference evidence="11 12" key="1">
    <citation type="submission" date="2022-12" db="EMBL/GenBank/DDBJ databases">
        <title>Chromosome-level genome of Tegillarca granosa.</title>
        <authorList>
            <person name="Kim J."/>
        </authorList>
    </citation>
    <scope>NUCLEOTIDE SEQUENCE [LARGE SCALE GENOMIC DNA]</scope>
    <source>
        <strain evidence="11">Teg-2019</strain>
        <tissue evidence="11">Adductor muscle</tissue>
    </source>
</reference>
<evidence type="ECO:0000256" key="8">
    <source>
        <dbReference type="RuleBase" id="RU363098"/>
    </source>
</evidence>
<dbReference type="Pfam" id="PF05183">
    <property type="entry name" value="RdRP"/>
    <property type="match status" value="1"/>
</dbReference>
<keyword evidence="3 8" id="KW-0808">Transferase</keyword>
<evidence type="ECO:0000256" key="6">
    <source>
        <dbReference type="ARBA" id="ARBA00023158"/>
    </source>
</evidence>
<sequence>DLKNLDGNNEIPADRKLVLQTENGNSVRVTERFQGRIKYLFLPYIVTEYNIKILFEKMAHRYIIPITWEMTYINQSQPVKSEEENFSSTINRYSYISEFSTRYEKETYMKDDKSPEKYLSTLLEKGVSFKKTEIKQTKENYPFKELISVFEIDVIDECGSSGEIEKTILRSWCTWAKENEPFGWVSIKPRRLPYLISKTKRVTEIKDAKFCVGGFKSPTKFCQHFPELPCSIIFEYDTDILTILFSCDSKNSIRFELSTKTIINSVVIKAQDQELFFCIETSERFKLTILTGGNKVARTNLGSNLSKHFGLSSVIQISFPDETLDVALEIIAYLKRKGITVVYADIQLTKSCNSLDELNRTVQFIDFETEYAWQSLLHRGYKVIDAIEKDIIEIFKENKNSNFADRFFEMESLVDNNIFFCFEHNWKEASKPKEVEYDNHENLESNTLYVRRIVVTPTSEIYFKKEPTKQNRVLLQYKADFFLRVVFRDEDFKKMQLLSKEPEKGSLVERIKQFLIDGIRIGDRHFEFLGNSNSQLREHGAWLVAEHDGFTAESIRKSLGDFTKERCIASYVSRLGLCFSSSMKTVDISTALQVSQPSALQIRYAGCKGVIAFDPELGEEEQLVVRDSMVKFQSPSKTLEILQWTRPGQLFLNRQVITLMSGLGVPDRAFLILQQNVLMDLANMLIDEERAFDELTSVLKNIQYEKARKNGLLLRKEPFFRSILITIYKYRVDGILKKSRIPIHWSKGRIMMGTVDETRTLNYGEVFISYSNKCEASKCKVVVYTGSVVVAKNPCFHPGDLRKFKAVDIPKLHHMVDCIVFPQKGHRPHPDEMSGSDLDGDMYFVCWDQSFIPPNKNETPMDFPKAAKKKLQREIRVGDVVDFFGDYIKNDRLGVIANAHVVHADMESIFSEACLELAKMHSYAVDFPKTGHIPEISKDLTVEKYPDFMMKKDKPVYTSEKILGKLFRQCEFISKIINRSSHIDLIIENAIAKPEFLRHGYKIFSKDAQMVLNVYTKKISNLMNQYGIKTEAELFTGMLMSMKTQRGCLENETFEITEMIQTKLSKICRDTRNEFFKEFGGEQNAKRNLESVHAKASAWYMASYGAHNLSLRCLSFPWLVAEFVVSKTGQQDIIGFEQSGYTEIGSTVEKHVLERLKYVEQKMHEEMGLSYVNIGMLKDGCPVLHAYGPYDKLKDMQWLLDSTAQFDSLLINTPARDMIVIRNSVIFTFEGCSGKDDLLEYNLYKGDCNEHHKTLPLAIPSLQRIKTNKKIIDCQVFMQTCMKQIETTSKVYNQLFHGDMLISIVFGRLYLNLK</sequence>
<evidence type="ECO:0000313" key="11">
    <source>
        <dbReference type="EMBL" id="KAJ8315323.1"/>
    </source>
</evidence>
<keyword evidence="4 8" id="KW-0548">Nucleotidyltransferase</keyword>
<dbReference type="PANTHER" id="PTHR23079">
    <property type="entry name" value="RNA-DEPENDENT RNA POLYMERASE"/>
    <property type="match status" value="1"/>
</dbReference>
<dbReference type="InterPro" id="IPR057596">
    <property type="entry name" value="RDRP_core"/>
</dbReference>
<evidence type="ECO:0000256" key="5">
    <source>
        <dbReference type="ARBA" id="ARBA00022884"/>
    </source>
</evidence>
<dbReference type="EC" id="2.7.7.48" evidence="8"/>
<keyword evidence="2 8" id="KW-0696">RNA-directed RNA polymerase</keyword>
<evidence type="ECO:0000256" key="2">
    <source>
        <dbReference type="ARBA" id="ARBA00022484"/>
    </source>
</evidence>
<evidence type="ECO:0000256" key="1">
    <source>
        <dbReference type="ARBA" id="ARBA00005762"/>
    </source>
</evidence>
<feature type="domain" description="RDRP C-terminal head" evidence="10">
    <location>
        <begin position="1004"/>
        <end position="1122"/>
    </location>
</feature>
<comment type="caution">
    <text evidence="11">The sequence shown here is derived from an EMBL/GenBank/DDBJ whole genome shotgun (WGS) entry which is preliminary data.</text>
</comment>
<evidence type="ECO:0000256" key="7">
    <source>
        <dbReference type="ARBA" id="ARBA00048744"/>
    </source>
</evidence>
<gene>
    <name evidence="11" type="ORF">KUTeg_007473</name>
</gene>
<feature type="non-terminal residue" evidence="11">
    <location>
        <position position="1"/>
    </location>
</feature>
<dbReference type="InterPro" id="IPR058752">
    <property type="entry name" value="RDRP_C_head"/>
</dbReference>
<proteinExistence type="inferred from homology"/>
<organism evidence="11 12">
    <name type="scientific">Tegillarca granosa</name>
    <name type="common">Malaysian cockle</name>
    <name type="synonym">Anadara granosa</name>
    <dbReference type="NCBI Taxonomy" id="220873"/>
    <lineage>
        <taxon>Eukaryota</taxon>
        <taxon>Metazoa</taxon>
        <taxon>Spiralia</taxon>
        <taxon>Lophotrochozoa</taxon>
        <taxon>Mollusca</taxon>
        <taxon>Bivalvia</taxon>
        <taxon>Autobranchia</taxon>
        <taxon>Pteriomorphia</taxon>
        <taxon>Arcoida</taxon>
        <taxon>Arcoidea</taxon>
        <taxon>Arcidae</taxon>
        <taxon>Tegillarca</taxon>
    </lineage>
</organism>
<dbReference type="Proteomes" id="UP001217089">
    <property type="component" value="Unassembled WGS sequence"/>
</dbReference>
<feature type="domain" description="RDRP core" evidence="9">
    <location>
        <begin position="588"/>
        <end position="969"/>
    </location>
</feature>
<accession>A0ABQ9FDC4</accession>
<evidence type="ECO:0000259" key="9">
    <source>
        <dbReference type="Pfam" id="PF05183"/>
    </source>
</evidence>
<keyword evidence="12" id="KW-1185">Reference proteome</keyword>
<name>A0ABQ9FDC4_TEGGR</name>
<evidence type="ECO:0000259" key="10">
    <source>
        <dbReference type="Pfam" id="PF26253"/>
    </source>
</evidence>
<comment type="similarity">
    <text evidence="1 8">Belongs to the RdRP family.</text>
</comment>
<evidence type="ECO:0000256" key="3">
    <source>
        <dbReference type="ARBA" id="ARBA00022679"/>
    </source>
</evidence>
<keyword evidence="6" id="KW-0943">RNA-mediated gene silencing</keyword>
<keyword evidence="5 8" id="KW-0694">RNA-binding</keyword>
<dbReference type="InterPro" id="IPR007855">
    <property type="entry name" value="RDRP"/>
</dbReference>
<evidence type="ECO:0000313" key="12">
    <source>
        <dbReference type="Proteomes" id="UP001217089"/>
    </source>
</evidence>
<dbReference type="Pfam" id="PF26253">
    <property type="entry name" value="RdRP_head"/>
    <property type="match status" value="1"/>
</dbReference>
<dbReference type="PANTHER" id="PTHR23079:SF55">
    <property type="entry name" value="RNA-DIRECTED RNA POLYMERASE"/>
    <property type="match status" value="1"/>
</dbReference>
<comment type="catalytic activity">
    <reaction evidence="7 8">
        <text>RNA(n) + a ribonucleoside 5'-triphosphate = RNA(n+1) + diphosphate</text>
        <dbReference type="Rhea" id="RHEA:21248"/>
        <dbReference type="Rhea" id="RHEA-COMP:14527"/>
        <dbReference type="Rhea" id="RHEA-COMP:17342"/>
        <dbReference type="ChEBI" id="CHEBI:33019"/>
        <dbReference type="ChEBI" id="CHEBI:61557"/>
        <dbReference type="ChEBI" id="CHEBI:140395"/>
        <dbReference type="EC" id="2.7.7.48"/>
    </reaction>
</comment>